<dbReference type="InterPro" id="IPR036856">
    <property type="entry name" value="Ald_Oxase/Xan_DH_a/b_sf"/>
</dbReference>
<dbReference type="SUPFAM" id="SSF54665">
    <property type="entry name" value="CO dehydrogenase molybdoprotein N-domain-like"/>
    <property type="match status" value="1"/>
</dbReference>
<dbReference type="InterPro" id="IPR000674">
    <property type="entry name" value="Ald_Oxase/Xan_DH_a/b"/>
</dbReference>
<dbReference type="InterPro" id="IPR008274">
    <property type="entry name" value="AldOxase/xan_DH_MoCoBD1"/>
</dbReference>
<keyword evidence="2" id="KW-0560">Oxidoreductase</keyword>
<protein>
    <submittedName>
        <fullName evidence="5">Xanthine dehydrogenase YagR molybdenum-binding subunit</fullName>
    </submittedName>
</protein>
<organism evidence="5 6">
    <name type="scientific">Spirosoma oryzae</name>
    <dbReference type="NCBI Taxonomy" id="1469603"/>
    <lineage>
        <taxon>Bacteria</taxon>
        <taxon>Pseudomonadati</taxon>
        <taxon>Bacteroidota</taxon>
        <taxon>Cytophagia</taxon>
        <taxon>Cytophagales</taxon>
        <taxon>Cytophagaceae</taxon>
        <taxon>Spirosoma</taxon>
    </lineage>
</organism>
<dbReference type="SUPFAM" id="SSF56003">
    <property type="entry name" value="Molybdenum cofactor-binding domain"/>
    <property type="match status" value="1"/>
</dbReference>
<dbReference type="Pfam" id="PF02738">
    <property type="entry name" value="MoCoBD_1"/>
    <property type="match status" value="1"/>
</dbReference>
<dbReference type="EMBL" id="PVTE01000010">
    <property type="protein sequence ID" value="PRY37542.1"/>
    <property type="molecule type" value="Genomic_DNA"/>
</dbReference>
<proteinExistence type="predicted"/>
<dbReference type="Pfam" id="PF01315">
    <property type="entry name" value="Ald_Xan_dh_C"/>
    <property type="match status" value="1"/>
</dbReference>
<dbReference type="Proteomes" id="UP000238375">
    <property type="component" value="Unassembled WGS sequence"/>
</dbReference>
<dbReference type="Gene3D" id="3.30.365.10">
    <property type="entry name" value="Aldehyde oxidase/xanthine dehydrogenase, molybdopterin binding domain"/>
    <property type="match status" value="4"/>
</dbReference>
<evidence type="ECO:0000256" key="1">
    <source>
        <dbReference type="ARBA" id="ARBA00022505"/>
    </source>
</evidence>
<dbReference type="SMART" id="SM01008">
    <property type="entry name" value="Ald_Xan_dh_C"/>
    <property type="match status" value="1"/>
</dbReference>
<dbReference type="GO" id="GO:0016491">
    <property type="term" value="F:oxidoreductase activity"/>
    <property type="evidence" value="ECO:0007669"/>
    <property type="project" value="UniProtKB-KW"/>
</dbReference>
<evidence type="ECO:0000313" key="6">
    <source>
        <dbReference type="Proteomes" id="UP000238375"/>
    </source>
</evidence>
<accession>A0A2T0SVV2</accession>
<dbReference type="InterPro" id="IPR037165">
    <property type="entry name" value="AldOxase/xan_DH_Mopterin-bd_sf"/>
</dbReference>
<keyword evidence="1" id="KW-0500">Molybdenum</keyword>
<feature type="domain" description="Aldehyde oxidase/xanthine dehydrogenase a/b hammerhead" evidence="4">
    <location>
        <begin position="20"/>
        <end position="141"/>
    </location>
</feature>
<gene>
    <name evidence="5" type="ORF">CLV58_11011</name>
</gene>
<evidence type="ECO:0000259" key="4">
    <source>
        <dbReference type="SMART" id="SM01008"/>
    </source>
</evidence>
<keyword evidence="6" id="KW-1185">Reference proteome</keyword>
<dbReference type="PANTHER" id="PTHR11908:SF132">
    <property type="entry name" value="ALDEHYDE OXIDASE 1-RELATED"/>
    <property type="match status" value="1"/>
</dbReference>
<dbReference type="Gene3D" id="3.90.1170.50">
    <property type="entry name" value="Aldehyde oxidase/xanthine dehydrogenase, a/b hammerhead"/>
    <property type="match status" value="1"/>
</dbReference>
<name>A0A2T0SVV2_9BACT</name>
<comment type="caution">
    <text evidence="5">The sequence shown here is derived from an EMBL/GenBank/DDBJ whole genome shotgun (WGS) entry which is preliminary data.</text>
</comment>
<evidence type="ECO:0000256" key="2">
    <source>
        <dbReference type="ARBA" id="ARBA00023002"/>
    </source>
</evidence>
<dbReference type="InterPro" id="IPR046867">
    <property type="entry name" value="AldOxase/xan_DH_MoCoBD2"/>
</dbReference>
<dbReference type="RefSeq" id="WP_106138267.1">
    <property type="nucleotide sequence ID" value="NZ_PVTE01000010.1"/>
</dbReference>
<dbReference type="InterPro" id="IPR016208">
    <property type="entry name" value="Ald_Oxase/xanthine_DH-like"/>
</dbReference>
<feature type="region of interest" description="Disordered" evidence="3">
    <location>
        <begin position="74"/>
        <end position="98"/>
    </location>
</feature>
<sequence>MTKDTKNPPIDRVDGRMKVTGGAKYFAEFTMPSMTYCVIVSSDIAKGSIASIDTKKAENAPGVVGVFTHQNMPPIPGWDAPAQGNGNGPPPGPPSGGEKYRILHTNAILFDGQPIAMVVADTFERATYAASLVKATYKKQTARTDLAKHLADGVTPKGERAADYVRGTADGYKTAPITLEANYTIPIEVHNPMEMHGILANWESDDKLMIYAKTQGVKATQRAIAQAFKISPDNIHVHTEFMGGGFGMALRTWPQETAVVAIARKIGRPVKLVMTRSQMFTLVGHRPRTVQTINMGADSNGKLIGIAHAATGETASYEDFTEGTVNMTKFMYDCPNVSTRYKIVPLDRGVPIWMRGPGEATGAFALESAMDEMAHKLNLDPIEFRLRNYTETDPEHNRPYSDKNLKEAYQRGADAIGWNKRSNQPGSNRDGEWLVGYGMSSGTFNASRGQATARAILNADGSLTVQCGVTDIGPGTGTAMAMIAHNVLGVPVDRIKVDYGDTSLPNAPMQGGSTITSTVGSAVYDVCTTVKNTLADLATKSGSPLAGSKADDLTLADGMLYLETDRSKKVAVADLMRSNNLTTIDKTQQSKGGSEGEKYSMYSFSVHFVQVRVHPVTGVVRVSKAVSVADSGRIVSPKTAASQMIGGVAGGIGMALTEEAVIDHRFGRYVNNNLGDYHVATSADVPHTETIVIDKPDPYINPMGAKGMGEIALIGFAAAVSNAVFNATGQRIRDLPITPDKVMQKLV</sequence>
<dbReference type="OrthoDB" id="9759099at2"/>
<dbReference type="GO" id="GO:0005506">
    <property type="term" value="F:iron ion binding"/>
    <property type="evidence" value="ECO:0007669"/>
    <property type="project" value="InterPro"/>
</dbReference>
<dbReference type="Pfam" id="PF20256">
    <property type="entry name" value="MoCoBD_2"/>
    <property type="match status" value="1"/>
</dbReference>
<dbReference type="PANTHER" id="PTHR11908">
    <property type="entry name" value="XANTHINE DEHYDROGENASE"/>
    <property type="match status" value="1"/>
</dbReference>
<evidence type="ECO:0000313" key="5">
    <source>
        <dbReference type="EMBL" id="PRY37542.1"/>
    </source>
</evidence>
<reference evidence="5 6" key="1">
    <citation type="submission" date="2018-03" db="EMBL/GenBank/DDBJ databases">
        <title>Genomic Encyclopedia of Archaeal and Bacterial Type Strains, Phase II (KMG-II): from individual species to whole genera.</title>
        <authorList>
            <person name="Goeker M."/>
        </authorList>
    </citation>
    <scope>NUCLEOTIDE SEQUENCE [LARGE SCALE GENOMIC DNA]</scope>
    <source>
        <strain evidence="5 6">DSM 28354</strain>
    </source>
</reference>
<dbReference type="AlphaFoldDB" id="A0A2T0SVV2"/>
<evidence type="ECO:0000256" key="3">
    <source>
        <dbReference type="SAM" id="MobiDB-lite"/>
    </source>
</evidence>